<proteinExistence type="predicted"/>
<name>A0A6J6B153_9ZZZZ</name>
<dbReference type="Gene3D" id="3.50.50.60">
    <property type="entry name" value="FAD/NAD(P)-binding domain"/>
    <property type="match status" value="1"/>
</dbReference>
<dbReference type="InterPro" id="IPR036188">
    <property type="entry name" value="FAD/NAD-bd_sf"/>
</dbReference>
<evidence type="ECO:0000313" key="1">
    <source>
        <dbReference type="EMBL" id="CAB4532732.1"/>
    </source>
</evidence>
<protein>
    <submittedName>
        <fullName evidence="1">Unannotated protein</fullName>
    </submittedName>
</protein>
<sequence>MHIATQDNIVGNELARSGDLAPANARLLQAGVHLHPRMLLRSVSAEGATLEDRFSAQRQQLPVAVVIDAGHRLPNDALGLELADVARVQASSVGDCVAPRTIYEAILEGRRAAIALG</sequence>
<reference evidence="1" key="1">
    <citation type="submission" date="2020-05" db="EMBL/GenBank/DDBJ databases">
        <authorList>
            <person name="Chiriac C."/>
            <person name="Salcher M."/>
            <person name="Ghai R."/>
            <person name="Kavagutti S V."/>
        </authorList>
    </citation>
    <scope>NUCLEOTIDE SEQUENCE</scope>
</reference>
<organism evidence="1">
    <name type="scientific">freshwater metagenome</name>
    <dbReference type="NCBI Taxonomy" id="449393"/>
    <lineage>
        <taxon>unclassified sequences</taxon>
        <taxon>metagenomes</taxon>
        <taxon>ecological metagenomes</taxon>
    </lineage>
</organism>
<gene>
    <name evidence="1" type="ORF">UFOPK1358_00512</name>
</gene>
<dbReference type="EMBL" id="CAEZSF010000031">
    <property type="protein sequence ID" value="CAB4532732.1"/>
    <property type="molecule type" value="Genomic_DNA"/>
</dbReference>
<accession>A0A6J6B153</accession>
<dbReference type="AlphaFoldDB" id="A0A6J6B153"/>
<dbReference type="Gene3D" id="3.40.50.720">
    <property type="entry name" value="NAD(P)-binding Rossmann-like Domain"/>
    <property type="match status" value="1"/>
</dbReference>